<accession>M2NHX9</accession>
<comment type="caution">
    <text evidence="1">The sequence shown here is derived from an EMBL/GenBank/DDBJ whole genome shotgun (WGS) entry which is preliminary data.</text>
</comment>
<name>M2NHX9_9PSEU</name>
<reference evidence="1 2" key="1">
    <citation type="submission" date="2012-10" db="EMBL/GenBank/DDBJ databases">
        <title>Genome assembly of Amycolatopsis azurea DSM 43854.</title>
        <authorList>
            <person name="Khatri I."/>
            <person name="Kaur I."/>
            <person name="Subramanian S."/>
            <person name="Mayilraj S."/>
        </authorList>
    </citation>
    <scope>NUCLEOTIDE SEQUENCE [LARGE SCALE GENOMIC DNA]</scope>
    <source>
        <strain evidence="1 2">DSM 43854</strain>
    </source>
</reference>
<dbReference type="RefSeq" id="WP_005168384.1">
    <property type="nucleotide sequence ID" value="NZ_ANMG01000122.1"/>
</dbReference>
<organism evidence="1 2">
    <name type="scientific">Amycolatopsis azurea DSM 43854</name>
    <dbReference type="NCBI Taxonomy" id="1238180"/>
    <lineage>
        <taxon>Bacteria</taxon>
        <taxon>Bacillati</taxon>
        <taxon>Actinomycetota</taxon>
        <taxon>Actinomycetes</taxon>
        <taxon>Pseudonocardiales</taxon>
        <taxon>Pseudonocardiaceae</taxon>
        <taxon>Amycolatopsis</taxon>
    </lineage>
</organism>
<proteinExistence type="predicted"/>
<dbReference type="Proteomes" id="UP000014137">
    <property type="component" value="Unassembled WGS sequence"/>
</dbReference>
<gene>
    <name evidence="1" type="ORF">C791_0931</name>
</gene>
<dbReference type="PATRIC" id="fig|1238180.3.peg.8521"/>
<sequence>MRARFFAASVAGYNNLAGVDQVSTLFARGNQVLTDFIAVQATLSATLMGMQRQL</sequence>
<evidence type="ECO:0000313" key="1">
    <source>
        <dbReference type="EMBL" id="EMD21754.1"/>
    </source>
</evidence>
<dbReference type="OrthoDB" id="9945120at2"/>
<protein>
    <submittedName>
        <fullName evidence="1">Uncharacterized protein</fullName>
    </submittedName>
</protein>
<dbReference type="EMBL" id="ANMG01000122">
    <property type="protein sequence ID" value="EMD21754.1"/>
    <property type="molecule type" value="Genomic_DNA"/>
</dbReference>
<evidence type="ECO:0000313" key="2">
    <source>
        <dbReference type="Proteomes" id="UP000014137"/>
    </source>
</evidence>
<dbReference type="AlphaFoldDB" id="M2NHX9"/>